<protein>
    <submittedName>
        <fullName evidence="1">Uncharacterized protein</fullName>
    </submittedName>
</protein>
<reference evidence="1 2" key="1">
    <citation type="submission" date="2020-06" db="EMBL/GenBank/DDBJ databases">
        <title>WGS assembly of Ceratodon purpureus strain R40.</title>
        <authorList>
            <person name="Carey S.B."/>
            <person name="Jenkins J."/>
            <person name="Shu S."/>
            <person name="Lovell J.T."/>
            <person name="Sreedasyam A."/>
            <person name="Maumus F."/>
            <person name="Tiley G.P."/>
            <person name="Fernandez-Pozo N."/>
            <person name="Barry K."/>
            <person name="Chen C."/>
            <person name="Wang M."/>
            <person name="Lipzen A."/>
            <person name="Daum C."/>
            <person name="Saski C.A."/>
            <person name="Payton A.C."/>
            <person name="Mcbreen J.C."/>
            <person name="Conrad R.E."/>
            <person name="Kollar L.M."/>
            <person name="Olsson S."/>
            <person name="Huttunen S."/>
            <person name="Landis J.B."/>
            <person name="Wickett N.J."/>
            <person name="Johnson M.G."/>
            <person name="Rensing S.A."/>
            <person name="Grimwood J."/>
            <person name="Schmutz J."/>
            <person name="Mcdaniel S.F."/>
        </authorList>
    </citation>
    <scope>NUCLEOTIDE SEQUENCE [LARGE SCALE GENOMIC DNA]</scope>
    <source>
        <strain evidence="1 2">R40</strain>
    </source>
</reference>
<dbReference type="EMBL" id="CM026427">
    <property type="protein sequence ID" value="KAG0568420.1"/>
    <property type="molecule type" value="Genomic_DNA"/>
</dbReference>
<sequence>MRNRSCNWGDRARPAHLHPILRRSRSPCSHTVDLELHNNYRHEAFSGPKVPNCVSSIPSHMTKTPSRNLASLAVSYNLSEASRDKFLASTSHDSNLVLHTCPPTKAIQ</sequence>
<gene>
    <name evidence="1" type="ORF">KC19_6G018400</name>
</gene>
<proteinExistence type="predicted"/>
<dbReference type="Proteomes" id="UP000822688">
    <property type="component" value="Chromosome 6"/>
</dbReference>
<organism evidence="1 2">
    <name type="scientific">Ceratodon purpureus</name>
    <name type="common">Fire moss</name>
    <name type="synonym">Dicranum purpureum</name>
    <dbReference type="NCBI Taxonomy" id="3225"/>
    <lineage>
        <taxon>Eukaryota</taxon>
        <taxon>Viridiplantae</taxon>
        <taxon>Streptophyta</taxon>
        <taxon>Embryophyta</taxon>
        <taxon>Bryophyta</taxon>
        <taxon>Bryophytina</taxon>
        <taxon>Bryopsida</taxon>
        <taxon>Dicranidae</taxon>
        <taxon>Pseudoditrichales</taxon>
        <taxon>Ditrichaceae</taxon>
        <taxon>Ceratodon</taxon>
    </lineage>
</organism>
<evidence type="ECO:0000313" key="2">
    <source>
        <dbReference type="Proteomes" id="UP000822688"/>
    </source>
</evidence>
<dbReference type="AlphaFoldDB" id="A0A8T0HAW2"/>
<comment type="caution">
    <text evidence="1">The sequence shown here is derived from an EMBL/GenBank/DDBJ whole genome shotgun (WGS) entry which is preliminary data.</text>
</comment>
<name>A0A8T0HAW2_CERPU</name>
<keyword evidence="2" id="KW-1185">Reference proteome</keyword>
<evidence type="ECO:0000313" key="1">
    <source>
        <dbReference type="EMBL" id="KAG0568420.1"/>
    </source>
</evidence>
<accession>A0A8T0HAW2</accession>